<evidence type="ECO:0000259" key="11">
    <source>
        <dbReference type="SMART" id="SM00840"/>
    </source>
</evidence>
<keyword evidence="13" id="KW-1185">Reference proteome</keyword>
<dbReference type="Proteomes" id="UP001059985">
    <property type="component" value="Chromosome"/>
</dbReference>
<comment type="cofactor">
    <cofactor evidence="10">
        <name>Zn(2+)</name>
        <dbReference type="ChEBI" id="CHEBI:29105"/>
    </cofactor>
    <text evidence="10">Binds 1 zinc ion per subunit.</text>
</comment>
<evidence type="ECO:0000256" key="9">
    <source>
        <dbReference type="ARBA" id="ARBA00023146"/>
    </source>
</evidence>
<feature type="binding site" evidence="10">
    <location>
        <position position="236"/>
    </location>
    <ligand>
        <name>Zn(2+)</name>
        <dbReference type="ChEBI" id="CHEBI:29105"/>
    </ligand>
</feature>
<name>A0ABY5F135_9RICK</name>
<dbReference type="Pfam" id="PF01406">
    <property type="entry name" value="tRNA-synt_1e"/>
    <property type="match status" value="1"/>
</dbReference>
<dbReference type="EMBL" id="CP089285">
    <property type="protein sequence ID" value="UTO56878.1"/>
    <property type="molecule type" value="Genomic_DNA"/>
</dbReference>
<comment type="catalytic activity">
    <reaction evidence="10">
        <text>tRNA(Cys) + L-cysteine + ATP = L-cysteinyl-tRNA(Cys) + AMP + diphosphate</text>
        <dbReference type="Rhea" id="RHEA:17773"/>
        <dbReference type="Rhea" id="RHEA-COMP:9661"/>
        <dbReference type="Rhea" id="RHEA-COMP:9679"/>
        <dbReference type="ChEBI" id="CHEBI:30616"/>
        <dbReference type="ChEBI" id="CHEBI:33019"/>
        <dbReference type="ChEBI" id="CHEBI:35235"/>
        <dbReference type="ChEBI" id="CHEBI:78442"/>
        <dbReference type="ChEBI" id="CHEBI:78517"/>
        <dbReference type="ChEBI" id="CHEBI:456215"/>
        <dbReference type="EC" id="6.1.1.16"/>
    </reaction>
</comment>
<feature type="short sequence motif" description="'KMSKS' region" evidence="10">
    <location>
        <begin position="269"/>
        <end position="273"/>
    </location>
</feature>
<dbReference type="GO" id="GO:0004817">
    <property type="term" value="F:cysteine-tRNA ligase activity"/>
    <property type="evidence" value="ECO:0007669"/>
    <property type="project" value="UniProtKB-EC"/>
</dbReference>
<comment type="subcellular location">
    <subcellularLocation>
        <location evidence="10">Cytoplasm</location>
    </subcellularLocation>
</comment>
<dbReference type="CDD" id="cd00672">
    <property type="entry name" value="CysRS_core"/>
    <property type="match status" value="1"/>
</dbReference>
<evidence type="ECO:0000256" key="4">
    <source>
        <dbReference type="ARBA" id="ARBA00022723"/>
    </source>
</evidence>
<keyword evidence="2 10" id="KW-0963">Cytoplasm</keyword>
<evidence type="ECO:0000313" key="12">
    <source>
        <dbReference type="EMBL" id="UTO56878.1"/>
    </source>
</evidence>
<evidence type="ECO:0000256" key="10">
    <source>
        <dbReference type="HAMAP-Rule" id="MF_00041"/>
    </source>
</evidence>
<dbReference type="InterPro" id="IPR015803">
    <property type="entry name" value="Cys-tRNA-ligase"/>
</dbReference>
<feature type="binding site" evidence="10">
    <location>
        <position position="211"/>
    </location>
    <ligand>
        <name>Zn(2+)</name>
        <dbReference type="ChEBI" id="CHEBI:29105"/>
    </ligand>
</feature>
<feature type="binding site" evidence="10">
    <location>
        <position position="240"/>
    </location>
    <ligand>
        <name>Zn(2+)</name>
        <dbReference type="ChEBI" id="CHEBI:29105"/>
    </ligand>
</feature>
<protein>
    <recommendedName>
        <fullName evidence="10">Cysteine--tRNA ligase</fullName>
        <ecNumber evidence="10">6.1.1.16</ecNumber>
    </recommendedName>
    <alternativeName>
        <fullName evidence="10">Cysteinyl-tRNA synthetase</fullName>
        <shortName evidence="10">CysRS</shortName>
    </alternativeName>
</protein>
<dbReference type="InterPro" id="IPR024909">
    <property type="entry name" value="Cys-tRNA/MSH_ligase"/>
</dbReference>
<comment type="subunit">
    <text evidence="10">Monomer.</text>
</comment>
<evidence type="ECO:0000256" key="6">
    <source>
        <dbReference type="ARBA" id="ARBA00022833"/>
    </source>
</evidence>
<gene>
    <name evidence="10 12" type="primary">cysS</name>
    <name evidence="12" type="ORF">LUA81_03715</name>
</gene>
<feature type="binding site" evidence="10">
    <location>
        <position position="27"/>
    </location>
    <ligand>
        <name>Zn(2+)</name>
        <dbReference type="ChEBI" id="CHEBI:29105"/>
    </ligand>
</feature>
<feature type="short sequence motif" description="'HIGH' region" evidence="10">
    <location>
        <begin position="29"/>
        <end position="39"/>
    </location>
</feature>
<evidence type="ECO:0000313" key="13">
    <source>
        <dbReference type="Proteomes" id="UP001059985"/>
    </source>
</evidence>
<evidence type="ECO:0000256" key="3">
    <source>
        <dbReference type="ARBA" id="ARBA00022598"/>
    </source>
</evidence>
<keyword evidence="8 10" id="KW-0648">Protein biosynthesis</keyword>
<evidence type="ECO:0000256" key="8">
    <source>
        <dbReference type="ARBA" id="ARBA00022917"/>
    </source>
</evidence>
<dbReference type="InterPro" id="IPR032678">
    <property type="entry name" value="tRNA-synt_1_cat_dom"/>
</dbReference>
<keyword evidence="7 10" id="KW-0067">ATP-binding</keyword>
<evidence type="ECO:0000256" key="7">
    <source>
        <dbReference type="ARBA" id="ARBA00022840"/>
    </source>
</evidence>
<comment type="similarity">
    <text evidence="1 10">Belongs to the class-I aminoacyl-tRNA synthetase family.</text>
</comment>
<evidence type="ECO:0000256" key="5">
    <source>
        <dbReference type="ARBA" id="ARBA00022741"/>
    </source>
</evidence>
<dbReference type="NCBIfam" id="TIGR00435">
    <property type="entry name" value="cysS"/>
    <property type="match status" value="1"/>
</dbReference>
<dbReference type="SMART" id="SM00840">
    <property type="entry name" value="DALR_2"/>
    <property type="match status" value="1"/>
</dbReference>
<evidence type="ECO:0000256" key="2">
    <source>
        <dbReference type="ARBA" id="ARBA00022490"/>
    </source>
</evidence>
<keyword evidence="6 10" id="KW-0862">Zinc</keyword>
<keyword evidence="3 10" id="KW-0436">Ligase</keyword>
<keyword evidence="4 10" id="KW-0479">Metal-binding</keyword>
<sequence length="460" mass="52768">MKIYDTLRAAKVQFFPLDKNHVKLYVCGPTVYDYAHIGNARSIVVYDVLFRLLSTLYNKVTYVRNITDIDDKIINTAKNSNKTIKDITSYYTRSFHDDISHLNCLSPTIEPKATEKVQVMIQLIERLVTSKHAYVKDGTVYFNIQSYKSYGQLSKRNINDMIYGNRVNIDTDKIHPGDFVLWKPATELDISLMSYWPSPWGLGRPGWHIECSAMSYDCLGEDFDIHGGGADLQFPHHENEIAQSCCIFPNSKYAVHWIHNGFLTVNGEKMSKSLGNIVTVRSLLDNCIKGEVIRYVFLSTHYRKPLDWNEVAILNAGKALNRIYSTISCVPSDKYEQLGDDIEVHSEIIKYLKDDMNTPKALSVLYDITTRIHKTQNLHDKCFLVKVLKKSANFLGIAQSSWEKWFSISSDSDVEKLIQRRSIAKKQKDFETADSIRKILSIKGIVLSDDKDGSTKWYKR</sequence>
<accession>A0ABY5F135</accession>
<dbReference type="Pfam" id="PF09190">
    <property type="entry name" value="DALR_2"/>
    <property type="match status" value="1"/>
</dbReference>
<dbReference type="HAMAP" id="MF_00041">
    <property type="entry name" value="Cys_tRNA_synth"/>
    <property type="match status" value="1"/>
</dbReference>
<reference evidence="12 13" key="1">
    <citation type="journal article" date="2022" name="Microorganisms">
        <title>Assembly and Comparison of Ca. Neoehrlichia mikurensis Genomes.</title>
        <authorList>
            <person name="Azagi T."/>
            <person name="Dirks R.P."/>
            <person name="Yebra-Pimentel E.S."/>
            <person name="Schaap P.J."/>
            <person name="Koehorst J.J."/>
            <person name="Esser H.J."/>
            <person name="Sprong H."/>
        </authorList>
    </citation>
    <scope>NUCLEOTIDE SEQUENCE [LARGE SCALE GENOMIC DNA]</scope>
    <source>
        <strain evidence="12">18-2804</strain>
    </source>
</reference>
<dbReference type="PANTHER" id="PTHR10890">
    <property type="entry name" value="CYSTEINYL-TRNA SYNTHETASE"/>
    <property type="match status" value="1"/>
</dbReference>
<keyword evidence="5 10" id="KW-0547">Nucleotide-binding</keyword>
<organism evidence="12 13">
    <name type="scientific">Neoehrlichia mikurensis</name>
    <dbReference type="NCBI Taxonomy" id="89586"/>
    <lineage>
        <taxon>Bacteria</taxon>
        <taxon>Pseudomonadati</taxon>
        <taxon>Pseudomonadota</taxon>
        <taxon>Alphaproteobacteria</taxon>
        <taxon>Rickettsiales</taxon>
        <taxon>Anaplasmataceae</taxon>
        <taxon>Candidatus Neoehrlichia</taxon>
    </lineage>
</organism>
<dbReference type="PANTHER" id="PTHR10890:SF3">
    <property type="entry name" value="CYSTEINE--TRNA LIGASE, CYTOPLASMIC"/>
    <property type="match status" value="1"/>
</dbReference>
<dbReference type="InterPro" id="IPR015273">
    <property type="entry name" value="Cys-tRNA-synt_Ia_DALR"/>
</dbReference>
<dbReference type="EC" id="6.1.1.16" evidence="10"/>
<keyword evidence="9 10" id="KW-0030">Aminoacyl-tRNA synthetase</keyword>
<evidence type="ECO:0000256" key="1">
    <source>
        <dbReference type="ARBA" id="ARBA00005594"/>
    </source>
</evidence>
<proteinExistence type="inferred from homology"/>
<feature type="binding site" evidence="10">
    <location>
        <position position="272"/>
    </location>
    <ligand>
        <name>ATP</name>
        <dbReference type="ChEBI" id="CHEBI:30616"/>
    </ligand>
</feature>
<dbReference type="RefSeq" id="WP_218194465.1">
    <property type="nucleotide sequence ID" value="NZ_CP054597.1"/>
</dbReference>
<feature type="domain" description="Cysteinyl-tRNA synthetase class Ia DALR" evidence="11">
    <location>
        <begin position="347"/>
        <end position="406"/>
    </location>
</feature>